<accession>A0ABM9SRM7</accession>
<keyword evidence="3" id="KW-1185">Reference proteome</keyword>
<name>A0ABM9SRM7_YERAL</name>
<sequence>MLTRSARSNKAKSVFFEEFNDIDIYTEDTAVGYRKLYAQLLSRHFKDRFKINDVFPLGGRTAVLKACENDVNKRSRPRVYIIDGDLYFLMGDNPELPGLFVLPAYCIENVLVCEHAATEFLVDEDPAREYEQLKTDLKFDEWISHNESFLIELFIIYAVSMEFTPELPTVSLKISDYLNDDTGFVDKDKIMMKIQSRKYDILLVNTEDIVNQRIEALRDRIGRVSRKYDFISGKDYLLPLLYMRLRKIIKHSATSISLRHRFSKNCALDVLSGIDEKILRG</sequence>
<dbReference type="RefSeq" id="WP_049603322.1">
    <property type="nucleotide sequence ID" value="NZ_CQEH01000002.1"/>
</dbReference>
<dbReference type="Proteomes" id="UP000038647">
    <property type="component" value="Unassembled WGS sequence"/>
</dbReference>
<feature type="domain" description="DUF4435" evidence="1">
    <location>
        <begin position="21"/>
        <end position="252"/>
    </location>
</feature>
<dbReference type="InterPro" id="IPR029492">
    <property type="entry name" value="DUF4435"/>
</dbReference>
<evidence type="ECO:0000313" key="2">
    <source>
        <dbReference type="EMBL" id="CNK60001.1"/>
    </source>
</evidence>
<gene>
    <name evidence="2" type="ORF">ERS137966_00710</name>
</gene>
<comment type="caution">
    <text evidence="2">The sequence shown here is derived from an EMBL/GenBank/DDBJ whole genome shotgun (WGS) entry which is preliminary data.</text>
</comment>
<dbReference type="Pfam" id="PF14491">
    <property type="entry name" value="DUF4435"/>
    <property type="match status" value="1"/>
</dbReference>
<protein>
    <recommendedName>
        <fullName evidence="1">DUF4435 domain-containing protein</fullName>
    </recommendedName>
</protein>
<evidence type="ECO:0000259" key="1">
    <source>
        <dbReference type="Pfam" id="PF14491"/>
    </source>
</evidence>
<proteinExistence type="predicted"/>
<evidence type="ECO:0000313" key="3">
    <source>
        <dbReference type="Proteomes" id="UP000038647"/>
    </source>
</evidence>
<organism evidence="2 3">
    <name type="scientific">Yersinia aldovae</name>
    <dbReference type="NCBI Taxonomy" id="29483"/>
    <lineage>
        <taxon>Bacteria</taxon>
        <taxon>Pseudomonadati</taxon>
        <taxon>Pseudomonadota</taxon>
        <taxon>Gammaproteobacteria</taxon>
        <taxon>Enterobacterales</taxon>
        <taxon>Yersiniaceae</taxon>
        <taxon>Yersinia</taxon>
    </lineage>
</organism>
<reference evidence="2 3" key="1">
    <citation type="submission" date="2015-03" db="EMBL/GenBank/DDBJ databases">
        <authorList>
            <consortium name="Pathogen Informatics"/>
            <person name="Murphy D."/>
        </authorList>
    </citation>
    <scope>NUCLEOTIDE SEQUENCE [LARGE SCALE GENOMIC DNA]</scope>
    <source>
        <strain evidence="2 3">IP08791</strain>
    </source>
</reference>
<dbReference type="EMBL" id="CQEH01000002">
    <property type="protein sequence ID" value="CNK60001.1"/>
    <property type="molecule type" value="Genomic_DNA"/>
</dbReference>